<accession>A0ABN3ABI7</accession>
<name>A0ABN3ABI7_9ACTN</name>
<comment type="caution">
    <text evidence="2">The sequence shown here is derived from an EMBL/GenBank/DDBJ whole genome shotgun (WGS) entry which is preliminary data.</text>
</comment>
<feature type="region of interest" description="Disordered" evidence="1">
    <location>
        <begin position="36"/>
        <end position="81"/>
    </location>
</feature>
<dbReference type="RefSeq" id="WP_344276981.1">
    <property type="nucleotide sequence ID" value="NZ_BAAAMR010000078.1"/>
</dbReference>
<evidence type="ECO:0000256" key="1">
    <source>
        <dbReference type="SAM" id="MobiDB-lite"/>
    </source>
</evidence>
<sequence length="146" mass="14996">MKKFVVAAVATVAAVIVIVAGVVAFVAVNNGGSHTAGRAAQSAPAATPSASHQAAKPRPTVTVTRPAPQHTVVVPPPTPGNDEDANFLSLIAADGIKAPDDWAIKAGHATCGEDYSTAYAYLTDGGIYPYHVQTFLNDWTTTHTGC</sequence>
<evidence type="ECO:0000313" key="3">
    <source>
        <dbReference type="Proteomes" id="UP001501020"/>
    </source>
</evidence>
<evidence type="ECO:0000313" key="2">
    <source>
        <dbReference type="EMBL" id="GAA2158058.1"/>
    </source>
</evidence>
<dbReference type="EMBL" id="BAAAMR010000078">
    <property type="protein sequence ID" value="GAA2158058.1"/>
    <property type="molecule type" value="Genomic_DNA"/>
</dbReference>
<feature type="compositionally biased region" description="Low complexity" evidence="1">
    <location>
        <begin position="39"/>
        <end position="66"/>
    </location>
</feature>
<gene>
    <name evidence="2" type="ORF">GCM10009727_68480</name>
</gene>
<dbReference type="Proteomes" id="UP001501020">
    <property type="component" value="Unassembled WGS sequence"/>
</dbReference>
<organism evidence="2 3">
    <name type="scientific">Actinomadura napierensis</name>
    <dbReference type="NCBI Taxonomy" id="267854"/>
    <lineage>
        <taxon>Bacteria</taxon>
        <taxon>Bacillati</taxon>
        <taxon>Actinomycetota</taxon>
        <taxon>Actinomycetes</taxon>
        <taxon>Streptosporangiales</taxon>
        <taxon>Thermomonosporaceae</taxon>
        <taxon>Actinomadura</taxon>
    </lineage>
</organism>
<proteinExistence type="predicted"/>
<evidence type="ECO:0008006" key="4">
    <source>
        <dbReference type="Google" id="ProtNLM"/>
    </source>
</evidence>
<protein>
    <recommendedName>
        <fullName evidence="4">Secreted protein</fullName>
    </recommendedName>
</protein>
<keyword evidence="3" id="KW-1185">Reference proteome</keyword>
<reference evidence="2 3" key="1">
    <citation type="journal article" date="2019" name="Int. J. Syst. Evol. Microbiol.">
        <title>The Global Catalogue of Microorganisms (GCM) 10K type strain sequencing project: providing services to taxonomists for standard genome sequencing and annotation.</title>
        <authorList>
            <consortium name="The Broad Institute Genomics Platform"/>
            <consortium name="The Broad Institute Genome Sequencing Center for Infectious Disease"/>
            <person name="Wu L."/>
            <person name="Ma J."/>
        </authorList>
    </citation>
    <scope>NUCLEOTIDE SEQUENCE [LARGE SCALE GENOMIC DNA]</scope>
    <source>
        <strain evidence="2 3">JCM 13850</strain>
    </source>
</reference>